<organism evidence="1 2">
    <name type="scientific">Dorcoceras hygrometricum</name>
    <dbReference type="NCBI Taxonomy" id="472368"/>
    <lineage>
        <taxon>Eukaryota</taxon>
        <taxon>Viridiplantae</taxon>
        <taxon>Streptophyta</taxon>
        <taxon>Embryophyta</taxon>
        <taxon>Tracheophyta</taxon>
        <taxon>Spermatophyta</taxon>
        <taxon>Magnoliopsida</taxon>
        <taxon>eudicotyledons</taxon>
        <taxon>Gunneridae</taxon>
        <taxon>Pentapetalae</taxon>
        <taxon>asterids</taxon>
        <taxon>lamiids</taxon>
        <taxon>Lamiales</taxon>
        <taxon>Gesneriaceae</taxon>
        <taxon>Didymocarpoideae</taxon>
        <taxon>Trichosporeae</taxon>
        <taxon>Loxocarpinae</taxon>
        <taxon>Dorcoceras</taxon>
    </lineage>
</organism>
<dbReference type="AlphaFoldDB" id="A0A2Z7D6J6"/>
<keyword evidence="2" id="KW-1185">Reference proteome</keyword>
<name>A0A2Z7D6J6_9LAMI</name>
<protein>
    <submittedName>
        <fullName evidence="1">Double-stranded RNA-binding protein 5</fullName>
    </submittedName>
</protein>
<evidence type="ECO:0000313" key="2">
    <source>
        <dbReference type="Proteomes" id="UP000250235"/>
    </source>
</evidence>
<dbReference type="EMBL" id="KQ990957">
    <property type="protein sequence ID" value="KZV52716.1"/>
    <property type="molecule type" value="Genomic_DNA"/>
</dbReference>
<dbReference type="Proteomes" id="UP000250235">
    <property type="component" value="Unassembled WGS sequence"/>
</dbReference>
<gene>
    <name evidence="1" type="ORF">F511_44265</name>
</gene>
<sequence length="100" mass="10721">MRSVRYRAQCSYTQRPRAGRRVLRPLAGHRARLSCTVLRGACRPPSRIVRAGGRPRAHALRVGSLAACGVAHGVRRCAARCAGGGAPPCGDSEAALRRMF</sequence>
<accession>A0A2Z7D6J6</accession>
<reference evidence="1 2" key="1">
    <citation type="journal article" date="2015" name="Proc. Natl. Acad. Sci. U.S.A.">
        <title>The resurrection genome of Boea hygrometrica: A blueprint for survival of dehydration.</title>
        <authorList>
            <person name="Xiao L."/>
            <person name="Yang G."/>
            <person name="Zhang L."/>
            <person name="Yang X."/>
            <person name="Zhao S."/>
            <person name="Ji Z."/>
            <person name="Zhou Q."/>
            <person name="Hu M."/>
            <person name="Wang Y."/>
            <person name="Chen M."/>
            <person name="Xu Y."/>
            <person name="Jin H."/>
            <person name="Xiao X."/>
            <person name="Hu G."/>
            <person name="Bao F."/>
            <person name="Hu Y."/>
            <person name="Wan P."/>
            <person name="Li L."/>
            <person name="Deng X."/>
            <person name="Kuang T."/>
            <person name="Xiang C."/>
            <person name="Zhu J.K."/>
            <person name="Oliver M.J."/>
            <person name="He Y."/>
        </authorList>
    </citation>
    <scope>NUCLEOTIDE SEQUENCE [LARGE SCALE GENOMIC DNA]</scope>
    <source>
        <strain evidence="2">cv. XS01</strain>
    </source>
</reference>
<evidence type="ECO:0000313" key="1">
    <source>
        <dbReference type="EMBL" id="KZV52716.1"/>
    </source>
</evidence>
<proteinExistence type="predicted"/>